<feature type="repeat" description="NHL" evidence="2">
    <location>
        <begin position="312"/>
        <end position="340"/>
    </location>
</feature>
<dbReference type="AlphaFoldDB" id="A0A979FVR2"/>
<gene>
    <name evidence="4" type="primary">LOC108670095</name>
</gene>
<dbReference type="InterPro" id="IPR001258">
    <property type="entry name" value="NHL_repeat"/>
</dbReference>
<dbReference type="Gene3D" id="2.120.10.30">
    <property type="entry name" value="TolB, C-terminal domain"/>
    <property type="match status" value="1"/>
</dbReference>
<proteinExistence type="predicted"/>
<dbReference type="Proteomes" id="UP000694843">
    <property type="component" value="Unplaced"/>
</dbReference>
<evidence type="ECO:0000313" key="4">
    <source>
        <dbReference type="RefSeq" id="XP_047740617.1"/>
    </source>
</evidence>
<feature type="non-terminal residue" evidence="4">
    <location>
        <position position="1"/>
    </location>
</feature>
<dbReference type="OrthoDB" id="252722at2759"/>
<sequence length="471" mass="49281">PTPRFEDGGGAGYGGLCAAVRAYGRVATSRTMPSACVLRAPTKPVTHVRTWCTLHTYDAHGHPQVTGIRGGHGGYVGTFTVTARVFGRAVGNSVTVNVGGQHNPHAVYGTRGTGPDMFMQPAALCVLQQRRPHGDVATTVFVADTGNSRIKVLDGGCSTPEWEAVMSLVVSKAGSSTPELEAVMSLVVPKAGGSTPEWEAVMSLVVSKAESSTPEWEAIMSLVVSKADSSTPACKAVISLVVSIAGCSTPEWEAVMSLVVSKAGSSTLKWEAVMSLVVSKAGSSTPEWEAVMSLVVPKAGSRWVMLFTHDKLKEPTGIAVTALGEILVVDGCQVHVFSPSGGKLIASWGERGNTDGKLGDVGAICTVPPPPEEGMGDSVTGYSVLEPRKVTEGDQSVEDASADADEPSDGEYCFETGQGGPVFDYALGTLIFTIDSSESRLKRPAGLATTDDGWALVPDIAGCCVRRYRYR</sequence>
<dbReference type="InterPro" id="IPR011042">
    <property type="entry name" value="6-blade_b-propeller_TolB-like"/>
</dbReference>
<evidence type="ECO:0000313" key="3">
    <source>
        <dbReference type="Proteomes" id="UP000694843"/>
    </source>
</evidence>
<keyword evidence="1" id="KW-0677">Repeat</keyword>
<dbReference type="KEGG" id="hazt:108670095"/>
<protein>
    <submittedName>
        <fullName evidence="4">Uncharacterized protein LOC108670095</fullName>
    </submittedName>
</protein>
<dbReference type="SUPFAM" id="SSF75011">
    <property type="entry name" value="3-carboxy-cis,cis-mucoante lactonizing enzyme"/>
    <property type="match status" value="1"/>
</dbReference>
<reference evidence="4" key="1">
    <citation type="submission" date="2025-08" db="UniProtKB">
        <authorList>
            <consortium name="RefSeq"/>
        </authorList>
    </citation>
    <scope>IDENTIFICATION</scope>
    <source>
        <tissue evidence="4">Whole organism</tissue>
    </source>
</reference>
<organism evidence="3 4">
    <name type="scientific">Hyalella azteca</name>
    <name type="common">Amphipod</name>
    <dbReference type="NCBI Taxonomy" id="294128"/>
    <lineage>
        <taxon>Eukaryota</taxon>
        <taxon>Metazoa</taxon>
        <taxon>Ecdysozoa</taxon>
        <taxon>Arthropoda</taxon>
        <taxon>Crustacea</taxon>
        <taxon>Multicrustacea</taxon>
        <taxon>Malacostraca</taxon>
        <taxon>Eumalacostraca</taxon>
        <taxon>Peracarida</taxon>
        <taxon>Amphipoda</taxon>
        <taxon>Senticaudata</taxon>
        <taxon>Talitrida</taxon>
        <taxon>Talitroidea</taxon>
        <taxon>Hyalellidae</taxon>
        <taxon>Hyalella</taxon>
    </lineage>
</organism>
<dbReference type="GeneID" id="108670095"/>
<accession>A0A979FVR2</accession>
<evidence type="ECO:0000256" key="1">
    <source>
        <dbReference type="ARBA" id="ARBA00022737"/>
    </source>
</evidence>
<keyword evidence="3" id="KW-1185">Reference proteome</keyword>
<dbReference type="RefSeq" id="XP_047740617.1">
    <property type="nucleotide sequence ID" value="XM_047884661.1"/>
</dbReference>
<dbReference type="PROSITE" id="PS51125">
    <property type="entry name" value="NHL"/>
    <property type="match status" value="1"/>
</dbReference>
<evidence type="ECO:0000256" key="2">
    <source>
        <dbReference type="PROSITE-ProRule" id="PRU00504"/>
    </source>
</evidence>
<name>A0A979FVR2_HYAAZ</name>